<accession>A0A1G4BHK2</accession>
<keyword evidence="1" id="KW-0472">Membrane</keyword>
<feature type="transmembrane region" description="Helical" evidence="1">
    <location>
        <begin position="21"/>
        <end position="40"/>
    </location>
</feature>
<protein>
    <submittedName>
        <fullName evidence="2">Uncharacterized protein</fullName>
    </submittedName>
</protein>
<feature type="non-terminal residue" evidence="2">
    <location>
        <position position="1"/>
    </location>
</feature>
<organism evidence="2 3">
    <name type="scientific">Colletotrichum orchidophilum</name>
    <dbReference type="NCBI Taxonomy" id="1209926"/>
    <lineage>
        <taxon>Eukaryota</taxon>
        <taxon>Fungi</taxon>
        <taxon>Dikarya</taxon>
        <taxon>Ascomycota</taxon>
        <taxon>Pezizomycotina</taxon>
        <taxon>Sordariomycetes</taxon>
        <taxon>Hypocreomycetidae</taxon>
        <taxon>Glomerellales</taxon>
        <taxon>Glomerellaceae</taxon>
        <taxon>Colletotrichum</taxon>
    </lineage>
</organism>
<evidence type="ECO:0000313" key="3">
    <source>
        <dbReference type="Proteomes" id="UP000176998"/>
    </source>
</evidence>
<sequence length="55" mass="6911">YRLIKKIIPFNKRLFLALFRYYNLNYTILIKLSILCYYKIYFKIINLIIFNKQKV</sequence>
<dbReference type="AlphaFoldDB" id="A0A1G4BHK2"/>
<dbReference type="RefSeq" id="XP_022477910.1">
    <property type="nucleotide sequence ID" value="XM_022615491.1"/>
</dbReference>
<gene>
    <name evidence="2" type="ORF">CORC01_03842</name>
</gene>
<comment type="caution">
    <text evidence="2">The sequence shown here is derived from an EMBL/GenBank/DDBJ whole genome shotgun (WGS) entry which is preliminary data.</text>
</comment>
<dbReference type="GeneID" id="34557001"/>
<reference evidence="2 3" key="1">
    <citation type="submission" date="2016-09" db="EMBL/GenBank/DDBJ databases">
        <authorList>
            <person name="Capua I."/>
            <person name="De Benedictis P."/>
            <person name="Joannis T."/>
            <person name="Lombin L.H."/>
            <person name="Cattoli G."/>
        </authorList>
    </citation>
    <scope>NUCLEOTIDE SEQUENCE [LARGE SCALE GENOMIC DNA]</scope>
    <source>
        <strain evidence="2 3">IMI 309357</strain>
    </source>
</reference>
<keyword evidence="3" id="KW-1185">Reference proteome</keyword>
<evidence type="ECO:0000256" key="1">
    <source>
        <dbReference type="SAM" id="Phobius"/>
    </source>
</evidence>
<name>A0A1G4BHK2_9PEZI</name>
<evidence type="ECO:0000313" key="2">
    <source>
        <dbReference type="EMBL" id="OHF00768.1"/>
    </source>
</evidence>
<proteinExistence type="predicted"/>
<keyword evidence="1" id="KW-1133">Transmembrane helix</keyword>
<keyword evidence="1" id="KW-0812">Transmembrane</keyword>
<dbReference type="Proteomes" id="UP000176998">
    <property type="component" value="Unassembled WGS sequence"/>
</dbReference>
<dbReference type="EMBL" id="MJBS01000024">
    <property type="protein sequence ID" value="OHF00768.1"/>
    <property type="molecule type" value="Genomic_DNA"/>
</dbReference>